<accession>A0A6A5AV93</accession>
<keyword evidence="1" id="KW-0175">Coiled coil</keyword>
<sequence>MLGSLTAVGSVHTEILHATEVCREKFPCDTAHDMGPRMSEAQRHFRIYRFLKMQYQDMQPIDMDRLFWMAITHQGVVKQQAERINEAMDNLERCKQDLEAAHSKIHEQAQDIVVMADCITDLNDRQQTRVQQTDLEMTQLREQVSTLTSELRVLKTNMTESDMAANRDKRQVSALTAELSVAKSLVAAKEMETSQLHDDLAAVTAELSALKLELLEASNSHKTFDDKTLTLVLQDDKPLALQDNKTLVLQDDKTLVPQDDKALDPQDNSNLDPQDNSILDPQEEKNAVLVWMCVVGLVRGLVNVAVTVFLWMVSMALAASSQVKTWTQSWMACECPSDEGQVRSKANVGFGVLRLAWLVGVAVMLLSFGVTWLDLLTKDIPLSSRSTRLDNLPVRVWHNLTHAGADGVLLVEDKWIGSLKRGDDPLRRRIPVDGVGIRWRSHQVSGPVWFGDAMATYESGKSVVEGIR</sequence>
<evidence type="ECO:0000313" key="5">
    <source>
        <dbReference type="Proteomes" id="UP000469452"/>
    </source>
</evidence>
<feature type="transmembrane region" description="Helical" evidence="3">
    <location>
        <begin position="288"/>
        <end position="313"/>
    </location>
</feature>
<evidence type="ECO:0000256" key="2">
    <source>
        <dbReference type="SAM" id="MobiDB-lite"/>
    </source>
</evidence>
<dbReference type="Proteomes" id="UP000469452">
    <property type="component" value="Unassembled WGS sequence"/>
</dbReference>
<feature type="non-terminal residue" evidence="4">
    <location>
        <position position="468"/>
    </location>
</feature>
<feature type="transmembrane region" description="Helical" evidence="3">
    <location>
        <begin position="355"/>
        <end position="376"/>
    </location>
</feature>
<organism evidence="4 5">
    <name type="scientific">Aphanomyces astaci</name>
    <name type="common">Crayfish plague agent</name>
    <dbReference type="NCBI Taxonomy" id="112090"/>
    <lineage>
        <taxon>Eukaryota</taxon>
        <taxon>Sar</taxon>
        <taxon>Stramenopiles</taxon>
        <taxon>Oomycota</taxon>
        <taxon>Saprolegniomycetes</taxon>
        <taxon>Saprolegniales</taxon>
        <taxon>Verrucalvaceae</taxon>
        <taxon>Aphanomyces</taxon>
    </lineage>
</organism>
<reference evidence="4 5" key="1">
    <citation type="submission" date="2019-06" db="EMBL/GenBank/DDBJ databases">
        <title>Genomics analysis of Aphanomyces spp. identifies a new class of oomycete effector associated with host adaptation.</title>
        <authorList>
            <person name="Gaulin E."/>
        </authorList>
    </citation>
    <scope>NUCLEOTIDE SEQUENCE [LARGE SCALE GENOMIC DNA]</scope>
    <source>
        <strain evidence="4 5">E</strain>
    </source>
</reference>
<name>A0A6A5AV93_APHAT</name>
<dbReference type="AlphaFoldDB" id="A0A6A5AV93"/>
<dbReference type="EMBL" id="VJMI01000101">
    <property type="protein sequence ID" value="KAF0776256.1"/>
    <property type="molecule type" value="Genomic_DNA"/>
</dbReference>
<evidence type="ECO:0000256" key="1">
    <source>
        <dbReference type="SAM" id="Coils"/>
    </source>
</evidence>
<feature type="region of interest" description="Disordered" evidence="2">
    <location>
        <begin position="257"/>
        <end position="278"/>
    </location>
</feature>
<keyword evidence="3" id="KW-0472">Membrane</keyword>
<gene>
    <name evidence="4" type="ORF">AaE_000044</name>
</gene>
<keyword evidence="3" id="KW-0812">Transmembrane</keyword>
<protein>
    <submittedName>
        <fullName evidence="4">Uncharacterized protein</fullName>
    </submittedName>
</protein>
<comment type="caution">
    <text evidence="4">The sequence shown here is derived from an EMBL/GenBank/DDBJ whole genome shotgun (WGS) entry which is preliminary data.</text>
</comment>
<evidence type="ECO:0000256" key="3">
    <source>
        <dbReference type="SAM" id="Phobius"/>
    </source>
</evidence>
<proteinExistence type="predicted"/>
<keyword evidence="3" id="KW-1133">Transmembrane helix</keyword>
<feature type="compositionally biased region" description="Polar residues" evidence="2">
    <location>
        <begin position="266"/>
        <end position="278"/>
    </location>
</feature>
<feature type="coiled-coil region" evidence="1">
    <location>
        <begin position="77"/>
        <end position="157"/>
    </location>
</feature>
<evidence type="ECO:0000313" key="4">
    <source>
        <dbReference type="EMBL" id="KAF0776256.1"/>
    </source>
</evidence>